<dbReference type="EMBL" id="MH898669">
    <property type="protein sequence ID" value="AYQ93420.1"/>
    <property type="molecule type" value="Genomic_DNA"/>
</dbReference>
<name>A0A3G3LL43_9EUGL</name>
<keyword evidence="2" id="KW-0150">Chloroplast</keyword>
<dbReference type="InterPro" id="IPR025960">
    <property type="entry name" value="RVT_N"/>
</dbReference>
<protein>
    <submittedName>
        <fullName evidence="2">Ycf13</fullName>
    </submittedName>
</protein>
<geneLocation type="chloroplast" evidence="2"/>
<sequence>MIGFSNIEFLSWQKARFNVFLLQKRIYKSIFVGDFNQAIRIQKLLLLSSSARSLAIRFVSKEVLNLSISNFNVKENFIGLLDKFRLSSYLTRFVMNWYPCTSLDLTIKDINLFSKDMFLWVVADSCWQCLVKLSIDPACEALFFPRNLGFRSHPLVHHVQRLILMNISRLSYGYQKRVLYIILPNKFNEYSYKFLLKKLFIPRSIKIGLNRFLNRTSFRSITTLSFSSLSPLLLNVLYNGIETLHNSIRYGNEFILFLRPFDNEVNLIKKVLMYISFLGLKKNDLTFNIFNCSSGFNFLGWFFKASKKHDSFSIPSKENYTLFLRRVKNIINNSNYGSVIKTAKIFPLIQEWKFYNTFCDENSFRTSLFFLRKKAFKVFKDEFKQDKYSSKLLLNKSFFKLPLKDDVFISRFISPYDHLFFLYNKNTNSSFCIHCGINANF</sequence>
<keyword evidence="2" id="KW-0934">Plastid</keyword>
<feature type="domain" description="Reverse transcriptase N-terminal" evidence="1">
    <location>
        <begin position="10"/>
        <end position="61"/>
    </location>
</feature>
<proteinExistence type="predicted"/>
<dbReference type="AlphaFoldDB" id="A0A3G3LL43"/>
<evidence type="ECO:0000259" key="1">
    <source>
        <dbReference type="Pfam" id="PF13655"/>
    </source>
</evidence>
<organism evidence="2">
    <name type="scientific">Lepocinclis tripteris</name>
    <dbReference type="NCBI Taxonomy" id="135494"/>
    <lineage>
        <taxon>Eukaryota</taxon>
        <taxon>Discoba</taxon>
        <taxon>Euglenozoa</taxon>
        <taxon>Euglenida</taxon>
        <taxon>Spirocuta</taxon>
        <taxon>Euglenophyceae</taxon>
        <taxon>Euglenales</taxon>
        <taxon>Phacaceae</taxon>
        <taxon>Lepocinclis</taxon>
    </lineage>
</organism>
<reference evidence="2" key="1">
    <citation type="journal article" date="2018" name="Sci. Rep.">
        <title>Dynamic evolution of inverted repeats in Euglenophyta plastid genomes.</title>
        <authorList>
            <person name="Karnkowska A."/>
            <person name="Bennett M.S."/>
            <person name="Triemer R.E."/>
        </authorList>
    </citation>
    <scope>NUCLEOTIDE SEQUENCE</scope>
</reference>
<evidence type="ECO:0000313" key="2">
    <source>
        <dbReference type="EMBL" id="AYQ93420.1"/>
    </source>
</evidence>
<accession>A0A3G3LL43</accession>
<dbReference type="Pfam" id="PF13655">
    <property type="entry name" value="RVT_N"/>
    <property type="match status" value="1"/>
</dbReference>